<sequence>MPESGAWHEQDVDEAIAAGERGKVLQDGEAFLRSLADEAGLDLWEIKRRAGV</sequence>
<proteinExistence type="predicted"/>
<protein>
    <submittedName>
        <fullName evidence="1">Uncharacterized protein</fullName>
    </submittedName>
</protein>
<dbReference type="AlphaFoldDB" id="A0AB39TN48"/>
<accession>A0AB39TN48</accession>
<dbReference type="RefSeq" id="WP_157882011.1">
    <property type="nucleotide sequence ID" value="NZ_CP163445.1"/>
</dbReference>
<gene>
    <name evidence="1" type="ORF">AB2U05_20070</name>
</gene>
<evidence type="ECO:0000313" key="1">
    <source>
        <dbReference type="EMBL" id="XDQ80600.1"/>
    </source>
</evidence>
<reference evidence="1" key="1">
    <citation type="submission" date="2024-07" db="EMBL/GenBank/DDBJ databases">
        <authorList>
            <person name="Yu S.T."/>
        </authorList>
    </citation>
    <scope>NUCLEOTIDE SEQUENCE</scope>
    <source>
        <strain evidence="1">Y1</strain>
    </source>
</reference>
<name>A0AB39TN48_9ACTN</name>
<organism evidence="1">
    <name type="scientific">Streptomyces sp. Y1</name>
    <dbReference type="NCBI Taxonomy" id="3238634"/>
    <lineage>
        <taxon>Bacteria</taxon>
        <taxon>Bacillati</taxon>
        <taxon>Actinomycetota</taxon>
        <taxon>Actinomycetes</taxon>
        <taxon>Kitasatosporales</taxon>
        <taxon>Streptomycetaceae</taxon>
        <taxon>Streptomyces</taxon>
    </lineage>
</organism>
<dbReference type="EMBL" id="CP163445">
    <property type="protein sequence ID" value="XDQ80600.1"/>
    <property type="molecule type" value="Genomic_DNA"/>
</dbReference>